<dbReference type="Pfam" id="PF13460">
    <property type="entry name" value="NAD_binding_10"/>
    <property type="match status" value="1"/>
</dbReference>
<accession>A0ABV5FE05</accession>
<reference evidence="2 3" key="1">
    <citation type="submission" date="2024-09" db="EMBL/GenBank/DDBJ databases">
        <authorList>
            <person name="Sun Q."/>
            <person name="Mori K."/>
        </authorList>
    </citation>
    <scope>NUCLEOTIDE SEQUENCE [LARGE SCALE GENOMIC DNA]</scope>
    <source>
        <strain evidence="2 3">CECT 8622</strain>
    </source>
</reference>
<keyword evidence="3" id="KW-1185">Reference proteome</keyword>
<dbReference type="Proteomes" id="UP001589585">
    <property type="component" value="Unassembled WGS sequence"/>
</dbReference>
<dbReference type="PANTHER" id="PTHR15020">
    <property type="entry name" value="FLAVIN REDUCTASE-RELATED"/>
    <property type="match status" value="1"/>
</dbReference>
<gene>
    <name evidence="2" type="ORF">ACFFU9_13065</name>
</gene>
<dbReference type="CDD" id="cd05243">
    <property type="entry name" value="SDR_a5"/>
    <property type="match status" value="1"/>
</dbReference>
<feature type="domain" description="NAD(P)-binding" evidence="1">
    <location>
        <begin position="8"/>
        <end position="184"/>
    </location>
</feature>
<dbReference type="RefSeq" id="WP_379861917.1">
    <property type="nucleotide sequence ID" value="NZ_JBHMFC010000086.1"/>
</dbReference>
<dbReference type="Gene3D" id="3.40.50.720">
    <property type="entry name" value="NAD(P)-binding Rossmann-like Domain"/>
    <property type="match status" value="1"/>
</dbReference>
<dbReference type="EMBL" id="JBHMFC010000086">
    <property type="protein sequence ID" value="MFB9057671.1"/>
    <property type="molecule type" value="Genomic_DNA"/>
</dbReference>
<evidence type="ECO:0000259" key="1">
    <source>
        <dbReference type="Pfam" id="PF13460"/>
    </source>
</evidence>
<evidence type="ECO:0000313" key="3">
    <source>
        <dbReference type="Proteomes" id="UP001589585"/>
    </source>
</evidence>
<evidence type="ECO:0000313" key="2">
    <source>
        <dbReference type="EMBL" id="MFB9057671.1"/>
    </source>
</evidence>
<dbReference type="InterPro" id="IPR036291">
    <property type="entry name" value="NAD(P)-bd_dom_sf"/>
</dbReference>
<proteinExistence type="predicted"/>
<sequence>MERVLIVGAAGTTGHKIVNLIKASSHFEPIAMIRDEKQQEAFKAQGIETVLADLEQDVTHTVKHVDKVIFAAGSGGKKVKAVDQEGAKKMISASEQAHVKKFIMLSSMGADRPEQSEQLQDYLKAKHNADTFLKASKLNYTIIRPGTLNNDKGKGRIQWAKSLSKSGEITRDDVAQALVHALHDDIANTATFEILQGETPIEEALRAVE</sequence>
<comment type="caution">
    <text evidence="2">The sequence shown here is derived from an EMBL/GenBank/DDBJ whole genome shotgun (WGS) entry which is preliminary data.</text>
</comment>
<protein>
    <submittedName>
        <fullName evidence="2">SDR family oxidoreductase</fullName>
    </submittedName>
</protein>
<organism evidence="2 3">
    <name type="scientific">Mariniflexile ostreae</name>
    <dbReference type="NCBI Taxonomy" id="1520892"/>
    <lineage>
        <taxon>Bacteria</taxon>
        <taxon>Pseudomonadati</taxon>
        <taxon>Bacteroidota</taxon>
        <taxon>Flavobacteriia</taxon>
        <taxon>Flavobacteriales</taxon>
        <taxon>Flavobacteriaceae</taxon>
        <taxon>Mariniflexile</taxon>
    </lineage>
</organism>
<dbReference type="PANTHER" id="PTHR15020:SF50">
    <property type="entry name" value="UPF0659 PROTEIN YMR090W"/>
    <property type="match status" value="1"/>
</dbReference>
<dbReference type="SUPFAM" id="SSF51735">
    <property type="entry name" value="NAD(P)-binding Rossmann-fold domains"/>
    <property type="match status" value="1"/>
</dbReference>
<name>A0ABV5FE05_9FLAO</name>
<dbReference type="InterPro" id="IPR016040">
    <property type="entry name" value="NAD(P)-bd_dom"/>
</dbReference>